<accession>A0A212KC29</accession>
<dbReference type="AlphaFoldDB" id="A0A212KC29"/>
<name>A0A212KC29_9PROT</name>
<sequence>MNRILPILPEDFAAQLRQDFESCHVTEPPPARRLPEMDPAERERLIAEHIAKFGVTRSIDFAADQPAIDALRAAGMVVVSSRCVDPRRPWIVNGKRYSTADLWRQANQARRTLRLPKIRRGS</sequence>
<proteinExistence type="predicted"/>
<reference evidence="1" key="1">
    <citation type="submission" date="2016-04" db="EMBL/GenBank/DDBJ databases">
        <authorList>
            <person name="Evans L.H."/>
            <person name="Alamgir A."/>
            <person name="Owens N."/>
            <person name="Weber N.D."/>
            <person name="Virtaneva K."/>
            <person name="Barbian K."/>
            <person name="Babar A."/>
            <person name="Rosenke K."/>
        </authorList>
    </citation>
    <scope>NUCLEOTIDE SEQUENCE</scope>
    <source>
        <strain evidence="1">86</strain>
    </source>
</reference>
<protein>
    <submittedName>
        <fullName evidence="1">Uncharacterized protein</fullName>
    </submittedName>
</protein>
<gene>
    <name evidence="1" type="ORF">KL86APRO_12545</name>
</gene>
<dbReference type="EMBL" id="FLUO01000001">
    <property type="protein sequence ID" value="SBW09223.1"/>
    <property type="molecule type" value="Genomic_DNA"/>
</dbReference>
<organism evidence="1">
    <name type="scientific">uncultured Alphaproteobacteria bacterium</name>
    <dbReference type="NCBI Taxonomy" id="91750"/>
    <lineage>
        <taxon>Bacteria</taxon>
        <taxon>Pseudomonadati</taxon>
        <taxon>Pseudomonadota</taxon>
        <taxon>Alphaproteobacteria</taxon>
        <taxon>environmental samples</taxon>
    </lineage>
</organism>
<evidence type="ECO:0000313" key="1">
    <source>
        <dbReference type="EMBL" id="SBW09223.1"/>
    </source>
</evidence>